<gene>
    <name evidence="4" type="ORF">BECKFW1821A_GA0114235_101933</name>
    <name evidence="5" type="ORF">BECKFW1821B_GA0114236_101520</name>
</gene>
<dbReference type="GO" id="GO:0005524">
    <property type="term" value="F:ATP binding"/>
    <property type="evidence" value="ECO:0007669"/>
    <property type="project" value="UniProtKB-KW"/>
</dbReference>
<dbReference type="SUPFAM" id="SSF52540">
    <property type="entry name" value="P-loop containing nucleoside triphosphate hydrolases"/>
    <property type="match status" value="1"/>
</dbReference>
<protein>
    <submittedName>
        <fullName evidence="4">Predicted ABC-type ATPase</fullName>
    </submittedName>
</protein>
<dbReference type="Gene3D" id="3.40.50.300">
    <property type="entry name" value="P-loop containing nucleotide triphosphate hydrolases"/>
    <property type="match status" value="1"/>
</dbReference>
<dbReference type="InterPro" id="IPR027417">
    <property type="entry name" value="P-loop_NTPase"/>
</dbReference>
<evidence type="ECO:0000256" key="2">
    <source>
        <dbReference type="ARBA" id="ARBA00022840"/>
    </source>
</evidence>
<dbReference type="PANTHER" id="PTHR39206:SF1">
    <property type="entry name" value="SLL8004 PROTEIN"/>
    <property type="match status" value="1"/>
</dbReference>
<proteinExistence type="predicted"/>
<evidence type="ECO:0000313" key="4">
    <source>
        <dbReference type="EMBL" id="VFJ48273.1"/>
    </source>
</evidence>
<organism evidence="4">
    <name type="scientific">Candidatus Kentrum sp. FW</name>
    <dbReference type="NCBI Taxonomy" id="2126338"/>
    <lineage>
        <taxon>Bacteria</taxon>
        <taxon>Pseudomonadati</taxon>
        <taxon>Pseudomonadota</taxon>
        <taxon>Gammaproteobacteria</taxon>
        <taxon>Candidatus Kentrum</taxon>
    </lineage>
</organism>
<evidence type="ECO:0000256" key="1">
    <source>
        <dbReference type="ARBA" id="ARBA00022741"/>
    </source>
</evidence>
<keyword evidence="2" id="KW-0067">ATP-binding</keyword>
<evidence type="ECO:0000259" key="3">
    <source>
        <dbReference type="Pfam" id="PF06414"/>
    </source>
</evidence>
<dbReference type="InterPro" id="IPR010488">
    <property type="entry name" value="Zeta_toxin_domain"/>
</dbReference>
<keyword evidence="1" id="KW-0547">Nucleotide-binding</keyword>
<dbReference type="GO" id="GO:0016301">
    <property type="term" value="F:kinase activity"/>
    <property type="evidence" value="ECO:0007669"/>
    <property type="project" value="InterPro"/>
</dbReference>
<dbReference type="Pfam" id="PF06414">
    <property type="entry name" value="Zeta_toxin"/>
    <property type="match status" value="1"/>
</dbReference>
<evidence type="ECO:0000313" key="5">
    <source>
        <dbReference type="EMBL" id="VFJ53517.1"/>
    </source>
</evidence>
<dbReference type="EMBL" id="CAADFD010000015">
    <property type="protein sequence ID" value="VFJ53517.1"/>
    <property type="molecule type" value="Genomic_DNA"/>
</dbReference>
<accession>A0A450S8M7</accession>
<feature type="domain" description="Zeta toxin" evidence="3">
    <location>
        <begin position="5"/>
        <end position="142"/>
    </location>
</feature>
<name>A0A450S8M7_9GAMM</name>
<dbReference type="EMBL" id="CAADEW010000019">
    <property type="protein sequence ID" value="VFJ48273.1"/>
    <property type="molecule type" value="Genomic_DNA"/>
</dbReference>
<dbReference type="AlphaFoldDB" id="A0A450S8M7"/>
<sequence>MRKANEPPICTIVAGPNGTGKTTLASTYLPNRKNFINADEIASTLPESAGRDIRAAKSFFGKVNEFTERRESFAIESTLSGRGYLKKISQLLSDGWRVELYYLWVPSIDVSINRVAERVRHGGHNIPAKIIARRYPRSVHNFIYYYAPLCNLTVCINNSTKKPNFIFIQRDGGAIETIDKESYHLLKQVAENDRGRSKKQSQ</sequence>
<reference evidence="4" key="1">
    <citation type="submission" date="2019-02" db="EMBL/GenBank/DDBJ databases">
        <authorList>
            <person name="Gruber-Vodicka R. H."/>
            <person name="Seah K. B. B."/>
        </authorList>
    </citation>
    <scope>NUCLEOTIDE SEQUENCE</scope>
    <source>
        <strain evidence="5">BECK_BZ106</strain>
        <strain evidence="4">BECK_BZ15</strain>
    </source>
</reference>
<dbReference type="PANTHER" id="PTHR39206">
    <property type="entry name" value="SLL8004 PROTEIN"/>
    <property type="match status" value="1"/>
</dbReference>